<dbReference type="KEGG" id="yti:FNA67_01420"/>
<sequence>MIARFALALMLVLATAGFARAANEVTITGDSFVVDEANHLATFDGNVVVKTPTINLWANKVVITYGEKGTSDVQSFEATGAVRIKTSEQDASGEKAVYDPKTEILHLTGNVTVISATSKLTGPELVVNLKTNTSTFTGSKGGRVQGVFSSQ</sequence>
<evidence type="ECO:0000313" key="1">
    <source>
        <dbReference type="EMBL" id="QEE18916.1"/>
    </source>
</evidence>
<dbReference type="GO" id="GO:0030288">
    <property type="term" value="C:outer membrane-bounded periplasmic space"/>
    <property type="evidence" value="ECO:0007669"/>
    <property type="project" value="TreeGrafter"/>
</dbReference>
<dbReference type="Proteomes" id="UP000321062">
    <property type="component" value="Chromosome"/>
</dbReference>
<protein>
    <submittedName>
        <fullName evidence="1">Lipopolysaccharide transport periplasmic protein LptA</fullName>
    </submittedName>
</protein>
<dbReference type="NCBIfam" id="TIGR03002">
    <property type="entry name" value="outer_YhbN_LptA"/>
    <property type="match status" value="1"/>
</dbReference>
<dbReference type="PANTHER" id="PTHR36504">
    <property type="entry name" value="LIPOPOLYSACCHARIDE EXPORT SYSTEM PROTEIN LPTA"/>
    <property type="match status" value="1"/>
</dbReference>
<dbReference type="GO" id="GO:0001530">
    <property type="term" value="F:lipopolysaccharide binding"/>
    <property type="evidence" value="ECO:0007669"/>
    <property type="project" value="InterPro"/>
</dbReference>
<proteinExistence type="predicted"/>
<accession>A0A5B9DIN7</accession>
<dbReference type="AlphaFoldDB" id="A0A5B9DIN7"/>
<dbReference type="Gene3D" id="2.60.450.10">
    <property type="entry name" value="Lipopolysaccharide (LPS) transport protein A like domain"/>
    <property type="match status" value="1"/>
</dbReference>
<dbReference type="Pfam" id="PF03968">
    <property type="entry name" value="LptD_N"/>
    <property type="match status" value="1"/>
</dbReference>
<dbReference type="PANTHER" id="PTHR36504:SF1">
    <property type="entry name" value="LIPOPOLYSACCHARIDE EXPORT SYSTEM PROTEIN LPTA"/>
    <property type="match status" value="1"/>
</dbReference>
<dbReference type="InterPro" id="IPR005653">
    <property type="entry name" value="OstA-like_N"/>
</dbReference>
<evidence type="ECO:0000313" key="2">
    <source>
        <dbReference type="Proteomes" id="UP000321062"/>
    </source>
</evidence>
<organism evidence="1 2">
    <name type="scientific">Paradevosia tibetensis</name>
    <dbReference type="NCBI Taxonomy" id="1447062"/>
    <lineage>
        <taxon>Bacteria</taxon>
        <taxon>Pseudomonadati</taxon>
        <taxon>Pseudomonadota</taxon>
        <taxon>Alphaproteobacteria</taxon>
        <taxon>Hyphomicrobiales</taxon>
        <taxon>Devosiaceae</taxon>
        <taxon>Paradevosia</taxon>
    </lineage>
</organism>
<keyword evidence="2" id="KW-1185">Reference proteome</keyword>
<name>A0A5B9DIN7_9HYPH</name>
<dbReference type="GO" id="GO:0009279">
    <property type="term" value="C:cell outer membrane"/>
    <property type="evidence" value="ECO:0007669"/>
    <property type="project" value="TreeGrafter"/>
</dbReference>
<dbReference type="OrthoDB" id="7949385at2"/>
<reference evidence="1 2" key="1">
    <citation type="journal article" date="2015" name="Int. J. Syst. Evol. Microbiol.">
        <title>Youhaiella tibetensis gen. nov., sp. nov., isolated from subsurface sediment.</title>
        <authorList>
            <person name="Wang Y.X."/>
            <person name="Huang F.Q."/>
            <person name="Nogi Y."/>
            <person name="Pang S.J."/>
            <person name="Wang P.K."/>
            <person name="Lv J."/>
        </authorList>
    </citation>
    <scope>NUCLEOTIDE SEQUENCE [LARGE SCALE GENOMIC DNA]</scope>
    <source>
        <strain evidence="2">fig4</strain>
    </source>
</reference>
<gene>
    <name evidence="1" type="primary">lptA</name>
    <name evidence="1" type="ORF">FNA67_01420</name>
</gene>
<dbReference type="RefSeq" id="WP_147654808.1">
    <property type="nucleotide sequence ID" value="NZ_BMFM01000001.1"/>
</dbReference>
<dbReference type="InterPro" id="IPR014340">
    <property type="entry name" value="LptA"/>
</dbReference>
<dbReference type="InterPro" id="IPR052037">
    <property type="entry name" value="LPS_export_LptA"/>
</dbReference>
<dbReference type="GO" id="GO:0017089">
    <property type="term" value="F:glycolipid transfer activity"/>
    <property type="evidence" value="ECO:0007669"/>
    <property type="project" value="TreeGrafter"/>
</dbReference>
<dbReference type="EMBL" id="CP041690">
    <property type="protein sequence ID" value="QEE18916.1"/>
    <property type="molecule type" value="Genomic_DNA"/>
</dbReference>
<dbReference type="GO" id="GO:0015920">
    <property type="term" value="P:lipopolysaccharide transport"/>
    <property type="evidence" value="ECO:0007669"/>
    <property type="project" value="InterPro"/>
</dbReference>